<reference evidence="3 4" key="1">
    <citation type="submission" date="2019-02" db="EMBL/GenBank/DDBJ databases">
        <title>Genome sequencing of the rare red list fungi Hericium alpestre (H. flagellum).</title>
        <authorList>
            <person name="Buettner E."/>
            <person name="Kellner H."/>
        </authorList>
    </citation>
    <scope>NUCLEOTIDE SEQUENCE [LARGE SCALE GENOMIC DNA]</scope>
    <source>
        <strain evidence="3 4">DSM 108284</strain>
    </source>
</reference>
<proteinExistence type="inferred from homology"/>
<protein>
    <recommendedName>
        <fullName evidence="5">Enoyl-CoA hydratase</fullName>
    </recommendedName>
</protein>
<dbReference type="GO" id="GO:0004165">
    <property type="term" value="F:delta(3)-delta(2)-enoyl-CoA isomerase activity"/>
    <property type="evidence" value="ECO:0007669"/>
    <property type="project" value="TreeGrafter"/>
</dbReference>
<dbReference type="Pfam" id="PF00378">
    <property type="entry name" value="ECH_1"/>
    <property type="match status" value="1"/>
</dbReference>
<dbReference type="InterPro" id="IPR018376">
    <property type="entry name" value="Enoyl-CoA_hyd/isom_CS"/>
</dbReference>
<dbReference type="Proteomes" id="UP000298061">
    <property type="component" value="Unassembled WGS sequence"/>
</dbReference>
<dbReference type="STRING" id="135208.A0A4Z0A451"/>
<organism evidence="3 4">
    <name type="scientific">Hericium alpestre</name>
    <dbReference type="NCBI Taxonomy" id="135208"/>
    <lineage>
        <taxon>Eukaryota</taxon>
        <taxon>Fungi</taxon>
        <taxon>Dikarya</taxon>
        <taxon>Basidiomycota</taxon>
        <taxon>Agaricomycotina</taxon>
        <taxon>Agaricomycetes</taxon>
        <taxon>Russulales</taxon>
        <taxon>Hericiaceae</taxon>
        <taxon>Hericium</taxon>
    </lineage>
</organism>
<dbReference type="CDD" id="cd06558">
    <property type="entry name" value="crotonase-like"/>
    <property type="match status" value="1"/>
</dbReference>
<name>A0A4Z0A451_9AGAM</name>
<dbReference type="GO" id="GO:0005777">
    <property type="term" value="C:peroxisome"/>
    <property type="evidence" value="ECO:0007669"/>
    <property type="project" value="TreeGrafter"/>
</dbReference>
<dbReference type="PROSITE" id="PS00166">
    <property type="entry name" value="ENOYL_COA_HYDRATASE"/>
    <property type="match status" value="1"/>
</dbReference>
<dbReference type="GO" id="GO:0006635">
    <property type="term" value="P:fatty acid beta-oxidation"/>
    <property type="evidence" value="ECO:0007669"/>
    <property type="project" value="TreeGrafter"/>
</dbReference>
<evidence type="ECO:0000256" key="1">
    <source>
        <dbReference type="ARBA" id="ARBA00005254"/>
    </source>
</evidence>
<evidence type="ECO:0000256" key="2">
    <source>
        <dbReference type="RuleBase" id="RU003707"/>
    </source>
</evidence>
<keyword evidence="4" id="KW-1185">Reference proteome</keyword>
<accession>A0A4Z0A451</accession>
<dbReference type="SUPFAM" id="SSF52096">
    <property type="entry name" value="ClpP/crotonase"/>
    <property type="match status" value="1"/>
</dbReference>
<dbReference type="InterPro" id="IPR001753">
    <property type="entry name" value="Enoyl-CoA_hydra/iso"/>
</dbReference>
<dbReference type="AlphaFoldDB" id="A0A4Z0A451"/>
<dbReference type="PANTHER" id="PTHR11941">
    <property type="entry name" value="ENOYL-COA HYDRATASE-RELATED"/>
    <property type="match status" value="1"/>
</dbReference>
<dbReference type="PANTHER" id="PTHR11941:SF75">
    <property type="entry name" value="ENOYL-COA HYDRATASE_ISOMERASE FAMILY PROTEIN"/>
    <property type="match status" value="1"/>
</dbReference>
<comment type="similarity">
    <text evidence="1 2">Belongs to the enoyl-CoA hydratase/isomerase family.</text>
</comment>
<evidence type="ECO:0000313" key="3">
    <source>
        <dbReference type="EMBL" id="TFY80659.1"/>
    </source>
</evidence>
<dbReference type="InterPro" id="IPR029045">
    <property type="entry name" value="ClpP/crotonase-like_dom_sf"/>
</dbReference>
<dbReference type="OrthoDB" id="1696280at2759"/>
<comment type="caution">
    <text evidence="3">The sequence shown here is derived from an EMBL/GenBank/DDBJ whole genome shotgun (WGS) entry which is preliminary data.</text>
</comment>
<gene>
    <name evidence="3" type="ORF">EWM64_g3356</name>
</gene>
<sequence>MSSPVFPIRYPIGAAEPLLTLSKGTFPAHPTLHNGEDSRLTRALIEDGLRPSLDAIEREWRGSFRAYKAAAAKDAKSAPKDLGAGAVVIVGRRGQEKFFSNGFDYASVISDPNWFALVWNPFLVRLLSFPLPTVAAINGHCFAAGFVLSMACDYRILLDPPPKRNLWLSMNEIHFGAPYPPSFGALLRAKLPSAATLRTLALEGHRWTPPDAIKAGIVDELVSGGTEIVLERAVRVGSEKAALAREGAWGLIRAEIYRPVIQQAQQDLRPINVEADDAAAKAKL</sequence>
<evidence type="ECO:0000313" key="4">
    <source>
        <dbReference type="Proteomes" id="UP000298061"/>
    </source>
</evidence>
<dbReference type="EMBL" id="SFCI01000307">
    <property type="protein sequence ID" value="TFY80659.1"/>
    <property type="molecule type" value="Genomic_DNA"/>
</dbReference>
<evidence type="ECO:0008006" key="5">
    <source>
        <dbReference type="Google" id="ProtNLM"/>
    </source>
</evidence>
<dbReference type="Gene3D" id="3.90.226.10">
    <property type="entry name" value="2-enoyl-CoA Hydratase, Chain A, domain 1"/>
    <property type="match status" value="1"/>
</dbReference>